<keyword evidence="7 11" id="KW-0798">TonB box</keyword>
<dbReference type="SUPFAM" id="SSF56935">
    <property type="entry name" value="Porins"/>
    <property type="match status" value="1"/>
</dbReference>
<evidence type="ECO:0000256" key="2">
    <source>
        <dbReference type="ARBA" id="ARBA00009810"/>
    </source>
</evidence>
<accession>A0A9C7QZA8</accession>
<dbReference type="GO" id="GO:0044718">
    <property type="term" value="P:siderophore transmembrane transport"/>
    <property type="evidence" value="ECO:0007669"/>
    <property type="project" value="TreeGrafter"/>
</dbReference>
<evidence type="ECO:0000256" key="12">
    <source>
        <dbReference type="SAM" id="MobiDB-lite"/>
    </source>
</evidence>
<feature type="signal peptide" evidence="13">
    <location>
        <begin position="1"/>
        <end position="28"/>
    </location>
</feature>
<dbReference type="Pfam" id="PF00593">
    <property type="entry name" value="TonB_dep_Rec_b-barrel"/>
    <property type="match status" value="1"/>
</dbReference>
<dbReference type="PROSITE" id="PS52016">
    <property type="entry name" value="TONB_DEPENDENT_REC_3"/>
    <property type="match status" value="1"/>
</dbReference>
<protein>
    <submittedName>
        <fullName evidence="16">TonB-dependent receptor</fullName>
    </submittedName>
</protein>
<evidence type="ECO:0000256" key="11">
    <source>
        <dbReference type="RuleBase" id="RU003357"/>
    </source>
</evidence>
<dbReference type="PANTHER" id="PTHR30069">
    <property type="entry name" value="TONB-DEPENDENT OUTER MEMBRANE RECEPTOR"/>
    <property type="match status" value="1"/>
</dbReference>
<dbReference type="CDD" id="cd01347">
    <property type="entry name" value="ligand_gated_channel"/>
    <property type="match status" value="1"/>
</dbReference>
<evidence type="ECO:0000313" key="16">
    <source>
        <dbReference type="EMBL" id="HCK02122.1"/>
    </source>
</evidence>
<keyword evidence="5 10" id="KW-0812">Transmembrane</keyword>
<dbReference type="Gene3D" id="2.40.170.20">
    <property type="entry name" value="TonB-dependent receptor, beta-barrel domain"/>
    <property type="match status" value="1"/>
</dbReference>
<gene>
    <name evidence="16" type="ORF">DHV72_19175</name>
</gene>
<evidence type="ECO:0000256" key="10">
    <source>
        <dbReference type="PROSITE-ProRule" id="PRU01360"/>
    </source>
</evidence>
<organism evidence="16 17">
    <name type="scientific">Serratia grimesii</name>
    <dbReference type="NCBI Taxonomy" id="82995"/>
    <lineage>
        <taxon>Bacteria</taxon>
        <taxon>Pseudomonadati</taxon>
        <taxon>Pseudomonadota</taxon>
        <taxon>Gammaproteobacteria</taxon>
        <taxon>Enterobacterales</taxon>
        <taxon>Yersiniaceae</taxon>
        <taxon>Serratia</taxon>
    </lineage>
</organism>
<dbReference type="InterPro" id="IPR039426">
    <property type="entry name" value="TonB-dep_rcpt-like"/>
</dbReference>
<comment type="caution">
    <text evidence="16">The sequence shown here is derived from an EMBL/GenBank/DDBJ whole genome shotgun (WGS) entry which is preliminary data.</text>
</comment>
<feature type="region of interest" description="Disordered" evidence="12">
    <location>
        <begin position="271"/>
        <end position="300"/>
    </location>
</feature>
<dbReference type="InterPro" id="IPR037066">
    <property type="entry name" value="Plug_dom_sf"/>
</dbReference>
<feature type="region of interest" description="Disordered" evidence="12">
    <location>
        <begin position="32"/>
        <end position="61"/>
    </location>
</feature>
<evidence type="ECO:0000256" key="1">
    <source>
        <dbReference type="ARBA" id="ARBA00004571"/>
    </source>
</evidence>
<evidence type="ECO:0000259" key="15">
    <source>
        <dbReference type="Pfam" id="PF07715"/>
    </source>
</evidence>
<dbReference type="Gene3D" id="2.170.130.10">
    <property type="entry name" value="TonB-dependent receptor, plug domain"/>
    <property type="match status" value="1"/>
</dbReference>
<evidence type="ECO:0000256" key="6">
    <source>
        <dbReference type="ARBA" id="ARBA00022729"/>
    </source>
</evidence>
<keyword evidence="9 10" id="KW-0998">Cell outer membrane</keyword>
<dbReference type="PANTHER" id="PTHR30069:SF41">
    <property type="entry name" value="HEME_HEMOPEXIN UTILIZATION PROTEIN C"/>
    <property type="match status" value="1"/>
</dbReference>
<feature type="chain" id="PRO_5038802046" evidence="13">
    <location>
        <begin position="29"/>
        <end position="696"/>
    </location>
</feature>
<dbReference type="GO" id="GO:0009279">
    <property type="term" value="C:cell outer membrane"/>
    <property type="evidence" value="ECO:0007669"/>
    <property type="project" value="UniProtKB-SubCell"/>
</dbReference>
<evidence type="ECO:0000256" key="3">
    <source>
        <dbReference type="ARBA" id="ARBA00022448"/>
    </source>
</evidence>
<feature type="compositionally biased region" description="Polar residues" evidence="12">
    <location>
        <begin position="271"/>
        <end position="288"/>
    </location>
</feature>
<dbReference type="InterPro" id="IPR010949">
    <property type="entry name" value="TonB_Hb/transfer/lactofer_rcpt"/>
</dbReference>
<dbReference type="InterPro" id="IPR036942">
    <property type="entry name" value="Beta-barrel_TonB_sf"/>
</dbReference>
<keyword evidence="8 10" id="KW-0472">Membrane</keyword>
<evidence type="ECO:0000259" key="14">
    <source>
        <dbReference type="Pfam" id="PF00593"/>
    </source>
</evidence>
<dbReference type="AlphaFoldDB" id="A0A9C7QZA8"/>
<evidence type="ECO:0000256" key="4">
    <source>
        <dbReference type="ARBA" id="ARBA00022452"/>
    </source>
</evidence>
<name>A0A9C7QZA8_9GAMM</name>
<dbReference type="GO" id="GO:0015232">
    <property type="term" value="F:heme transmembrane transporter activity"/>
    <property type="evidence" value="ECO:0007669"/>
    <property type="project" value="InterPro"/>
</dbReference>
<reference evidence="16 17" key="1">
    <citation type="journal article" date="2018" name="Nat. Biotechnol.">
        <title>A standardized bacterial taxonomy based on genome phylogeny substantially revises the tree of life.</title>
        <authorList>
            <person name="Parks D.H."/>
            <person name="Chuvochina M."/>
            <person name="Waite D.W."/>
            <person name="Rinke C."/>
            <person name="Skarshewski A."/>
            <person name="Chaumeil P.A."/>
            <person name="Hugenholtz P."/>
        </authorList>
    </citation>
    <scope>NUCLEOTIDE SEQUENCE [LARGE SCALE GENOMIC DNA]</scope>
    <source>
        <strain evidence="16">UBA11264</strain>
    </source>
</reference>
<keyword evidence="16" id="KW-0675">Receptor</keyword>
<dbReference type="InterPro" id="IPR011276">
    <property type="entry name" value="TonB_haem/Hb_rcpt"/>
</dbReference>
<evidence type="ECO:0000256" key="8">
    <source>
        <dbReference type="ARBA" id="ARBA00023136"/>
    </source>
</evidence>
<comment type="subcellular location">
    <subcellularLocation>
        <location evidence="1 10">Cell outer membrane</location>
        <topology evidence="1 10">Multi-pass membrane protein</topology>
    </subcellularLocation>
</comment>
<dbReference type="InterPro" id="IPR012910">
    <property type="entry name" value="Plug_dom"/>
</dbReference>
<proteinExistence type="inferred from homology"/>
<dbReference type="Proteomes" id="UP000262210">
    <property type="component" value="Unassembled WGS sequence"/>
</dbReference>
<comment type="similarity">
    <text evidence="2 10 11">Belongs to the TonB-dependent receptor family.</text>
</comment>
<feature type="domain" description="TonB-dependent receptor-like beta-barrel" evidence="14">
    <location>
        <begin position="254"/>
        <end position="653"/>
    </location>
</feature>
<dbReference type="Pfam" id="PF07715">
    <property type="entry name" value="Plug"/>
    <property type="match status" value="1"/>
</dbReference>
<dbReference type="InterPro" id="IPR000531">
    <property type="entry name" value="Beta-barrel_TonB"/>
</dbReference>
<dbReference type="NCBIfam" id="TIGR01785">
    <property type="entry name" value="TonB-hemin"/>
    <property type="match status" value="1"/>
</dbReference>
<evidence type="ECO:0000256" key="5">
    <source>
        <dbReference type="ARBA" id="ARBA00022692"/>
    </source>
</evidence>
<keyword evidence="3 10" id="KW-0813">Transport</keyword>
<evidence type="ECO:0000256" key="13">
    <source>
        <dbReference type="SAM" id="SignalP"/>
    </source>
</evidence>
<evidence type="ECO:0000256" key="7">
    <source>
        <dbReference type="ARBA" id="ARBA00023077"/>
    </source>
</evidence>
<evidence type="ECO:0000256" key="9">
    <source>
        <dbReference type="ARBA" id="ARBA00023237"/>
    </source>
</evidence>
<feature type="compositionally biased region" description="Low complexity" evidence="12">
    <location>
        <begin position="32"/>
        <end position="44"/>
    </location>
</feature>
<keyword evidence="4 10" id="KW-1134">Transmembrane beta strand</keyword>
<dbReference type="GO" id="GO:0015344">
    <property type="term" value="F:siderophore uptake transmembrane transporter activity"/>
    <property type="evidence" value="ECO:0007669"/>
    <property type="project" value="TreeGrafter"/>
</dbReference>
<keyword evidence="6 13" id="KW-0732">Signal</keyword>
<dbReference type="EMBL" id="DPSM01000028">
    <property type="protein sequence ID" value="HCK02122.1"/>
    <property type="molecule type" value="Genomic_DNA"/>
</dbReference>
<evidence type="ECO:0000313" key="17">
    <source>
        <dbReference type="Proteomes" id="UP000262210"/>
    </source>
</evidence>
<sequence>MPLIPYTRLRLSALSLAIACALPTVTFAQTNSTTSSLSTTAASPAKKDKTSDETMTVAATGNARSSFEAPMMVTVIDRDTPQSQTATSAADMLRRVPGITVNGTGRSNGQDVFMRGYGKNGVLTLVDGIRQGTDTGHLGATFLDPALVKRIEVVRGPSALLYGSGALGGVIAYETVNAADLLLPGHNSGYRVYGTAGSGDHSLGMGASAYGKTDNLDGLLSFGTRDVGNLRQGNGFDAPNDETISNVLAKGTWTFDENQSLSGDLRYYNNRAQEPKNPQESASSSGNRMTDRSTIQRDGQLSYKLKPVDQDWLDAEAKVYYSEVEINAHTNGSEDEARKQTTRGAKLENRTRLFADTFASHLFTYGSEAYKQEQTPGGATESFPQAKINFASGWLQDEITLRDLPITLLAGTRYDNYKGSSDGYADVDADKWSSRGAVSITPTDWLMLFGSYSQAFRAPTMGEMYNDSKHFSIPMGPTTITNNWVPNPNLKPETNATQEYGFGLRFDDLLLADDSLQFKASYFDTKARDYITTDVTMELGRGPRGPYCISCTTFSTNIDRAKIWGWDAMLSYKTSIFGWDLAYNRTRGKNETSGEWLNSINPDTVTSTLDIPLGETGLSTGWVATLAQRASRVETGTPEQGGYGVNDFYLSYKGRERLQGVTTTVVLGNAFDKEYYSPQGIPQDGRNAKLLVSYQW</sequence>
<dbReference type="NCBIfam" id="TIGR01786">
    <property type="entry name" value="TonB-hemlactrns"/>
    <property type="match status" value="1"/>
</dbReference>
<dbReference type="RefSeq" id="WP_278431752.1">
    <property type="nucleotide sequence ID" value="NZ_DPSM01000028.1"/>
</dbReference>
<feature type="domain" description="TonB-dependent receptor plug" evidence="15">
    <location>
        <begin position="68"/>
        <end position="170"/>
    </location>
</feature>